<keyword evidence="2" id="KW-0217">Developmental protein</keyword>
<dbReference type="GO" id="GO:0045476">
    <property type="term" value="P:nurse cell apoptotic process"/>
    <property type="evidence" value="ECO:0007669"/>
    <property type="project" value="UniProtKB-ARBA"/>
</dbReference>
<dbReference type="PROSITE" id="PS00028">
    <property type="entry name" value="ZINC_FINGER_C2H2_1"/>
    <property type="match status" value="1"/>
</dbReference>
<evidence type="ECO:0000256" key="6">
    <source>
        <dbReference type="ARBA" id="ARBA00023163"/>
    </source>
</evidence>
<dbReference type="PROSITE" id="PS50157">
    <property type="entry name" value="ZINC_FINGER_C2H2_2"/>
    <property type="match status" value="4"/>
</dbReference>
<organism>
    <name type="scientific">Culex quinquefasciatus</name>
    <name type="common">Southern house mosquito</name>
    <name type="synonym">Culex pungens</name>
    <dbReference type="NCBI Taxonomy" id="7176"/>
    <lineage>
        <taxon>Eukaryota</taxon>
        <taxon>Metazoa</taxon>
        <taxon>Ecdysozoa</taxon>
        <taxon>Arthropoda</taxon>
        <taxon>Hexapoda</taxon>
        <taxon>Insecta</taxon>
        <taxon>Pterygota</taxon>
        <taxon>Neoptera</taxon>
        <taxon>Endopterygota</taxon>
        <taxon>Diptera</taxon>
        <taxon>Nematocera</taxon>
        <taxon>Culicoidea</taxon>
        <taxon>Culicidae</taxon>
        <taxon>Culicinae</taxon>
        <taxon>Culicini</taxon>
        <taxon>Culex</taxon>
        <taxon>Culex</taxon>
    </lineage>
</organism>
<dbReference type="InterPro" id="IPR051095">
    <property type="entry name" value="Dros_DevTransReg"/>
</dbReference>
<dbReference type="GO" id="GO:0045467">
    <property type="term" value="P:R7 cell development"/>
    <property type="evidence" value="ECO:0007669"/>
    <property type="project" value="UniProtKB-ARBA"/>
</dbReference>
<feature type="compositionally biased region" description="Basic and acidic residues" evidence="10">
    <location>
        <begin position="160"/>
        <end position="173"/>
    </location>
</feature>
<feature type="region of interest" description="Disordered" evidence="10">
    <location>
        <begin position="115"/>
        <end position="223"/>
    </location>
</feature>
<feature type="compositionally biased region" description="Polar residues" evidence="10">
    <location>
        <begin position="174"/>
        <end position="185"/>
    </location>
</feature>
<keyword evidence="9" id="KW-0479">Metal-binding</keyword>
<evidence type="ECO:0000256" key="7">
    <source>
        <dbReference type="ARBA" id="ARBA00023242"/>
    </source>
</evidence>
<evidence type="ECO:0000256" key="2">
    <source>
        <dbReference type="ARBA" id="ARBA00022473"/>
    </source>
</evidence>
<dbReference type="Gene3D" id="3.30.710.10">
    <property type="entry name" value="Potassium Channel Kv1.1, Chain A"/>
    <property type="match status" value="1"/>
</dbReference>
<evidence type="ECO:0000256" key="10">
    <source>
        <dbReference type="SAM" id="MobiDB-lite"/>
    </source>
</evidence>
<reference evidence="14" key="2">
    <citation type="submission" date="2021-02" db="UniProtKB">
        <authorList>
            <consortium name="EnsemblMetazoa"/>
        </authorList>
    </citation>
    <scope>IDENTIFICATION</scope>
    <source>
        <strain evidence="14">JHB</strain>
    </source>
</reference>
<dbReference type="SUPFAM" id="SSF54695">
    <property type="entry name" value="POZ domain"/>
    <property type="match status" value="1"/>
</dbReference>
<dbReference type="CDD" id="cd18315">
    <property type="entry name" value="BTB_POZ_BAB-like"/>
    <property type="match status" value="1"/>
</dbReference>
<keyword evidence="4" id="KW-0524">Neurogenesis</keyword>
<sequence>MDDDQQFCLRWNNHQSTLISVFDTLLENGTLVDCTLAAEGKFLKAHKVVLSACSPYFAALLSQQYDKHPIFILKDVKFQELRAMMDYMYRGEVNISQDQLAALLKAAESLQIKGLSDNRGSSSSSAAPPSQQKQQQSETAAAKTLPPPVPVNKASGLTIENKRPLKSELHDSDLSGSREGSTSPTSRKRKKVRRGSVDTNNLTDNHDQHSNSSSHSMHSSLQPQALALTSGSSAIVASVPAINNAATSLSSSSTTAAAVVAATSAASAVTSANVLAATASAVAAAASAAIKKTESVQQQQVAEALKLQLVKQHLPTSTQQQQQQQLQKAQDTEEDEELSETEHGDGHGDDDSDNELDEPQSKRRQAQGGDGEDGKSINQSELMIEPKNEYDDGQDENVEDLTLDEEELLDDLDQAGPSHGEGSSQGYAQWQMEREQNEAFMAAQDAVGGPHRDAQAAVAAAIDSSPICYSTNESSSAPPAFKCPRCPRAYSLSYTLDRHMKYECGVAKQFGCFKYFCSFAYSFHPPEKEPAEECYPCPRCPRVYRRKITLARHVRHECGVEKNFSCPYCRHVSQRNDQLLGHIRRAHPDIAPYLPVKRYRRDSFLYLRKRHLQRHMRDECIGIPPRFNCDHCDSKFRRKYHLVRHMASKHGIQIQDKMIPGPGGVGGTSGVGSASSVTKFDSDCFKPNSEADNKFSVDALMMKQEVIDQVTSHSSLLQNFKTLLFDYALKNVPPQLQQ</sequence>
<dbReference type="AlphaFoldDB" id="B0X7C1"/>
<evidence type="ECO:0000313" key="13">
    <source>
        <dbReference type="EMBL" id="EDS41871.1"/>
    </source>
</evidence>
<dbReference type="GO" id="GO:0008406">
    <property type="term" value="P:gonad development"/>
    <property type="evidence" value="ECO:0007669"/>
    <property type="project" value="UniProtKB-ARBA"/>
</dbReference>
<dbReference type="InterPro" id="IPR000210">
    <property type="entry name" value="BTB/POZ_dom"/>
</dbReference>
<keyword evidence="7" id="KW-0539">Nucleus</keyword>
<keyword evidence="6" id="KW-0804">Transcription</keyword>
<evidence type="ECO:0000256" key="4">
    <source>
        <dbReference type="ARBA" id="ARBA00022902"/>
    </source>
</evidence>
<evidence type="ECO:0000313" key="15">
    <source>
        <dbReference type="Proteomes" id="UP000002320"/>
    </source>
</evidence>
<dbReference type="InterPro" id="IPR011333">
    <property type="entry name" value="SKP1/BTB/POZ_sf"/>
</dbReference>
<dbReference type="STRING" id="7176.B0X7C1"/>
<dbReference type="VEuPathDB" id="VectorBase:CQUJHB016878"/>
<name>B0X7C1_CULQU</name>
<protein>
    <submittedName>
        <fullName evidence="13 14">Lola</fullName>
    </submittedName>
</protein>
<dbReference type="GO" id="GO:0016199">
    <property type="term" value="P:axon midline choice point recognition"/>
    <property type="evidence" value="ECO:0007669"/>
    <property type="project" value="UniProtKB-ARBA"/>
</dbReference>
<dbReference type="SMART" id="SM00225">
    <property type="entry name" value="BTB"/>
    <property type="match status" value="1"/>
</dbReference>
<evidence type="ECO:0000313" key="14">
    <source>
        <dbReference type="EnsemblMetazoa" id="CPIJ015575-PA"/>
    </source>
</evidence>
<gene>
    <name evidence="14" type="primary">6048663</name>
    <name evidence="13" type="ORF">CpipJ_CPIJ015575</name>
</gene>
<dbReference type="Pfam" id="PF00096">
    <property type="entry name" value="zf-C2H2"/>
    <property type="match status" value="2"/>
</dbReference>
<feature type="domain" description="C2H2-type" evidence="12">
    <location>
        <begin position="481"/>
        <end position="508"/>
    </location>
</feature>
<reference evidence="13" key="1">
    <citation type="submission" date="2007-03" db="EMBL/GenBank/DDBJ databases">
        <title>Annotation of Culex pipiens quinquefasciatus.</title>
        <authorList>
            <consortium name="The Broad Institute Genome Sequencing Platform"/>
            <person name="Atkinson P.W."/>
            <person name="Hemingway J."/>
            <person name="Christensen B.M."/>
            <person name="Higgs S."/>
            <person name="Kodira C."/>
            <person name="Hannick L."/>
            <person name="Megy K."/>
            <person name="O'Leary S."/>
            <person name="Pearson M."/>
            <person name="Haas B.J."/>
            <person name="Mauceli E."/>
            <person name="Wortman J.R."/>
            <person name="Lee N.H."/>
            <person name="Guigo R."/>
            <person name="Stanke M."/>
            <person name="Alvarado L."/>
            <person name="Amedeo P."/>
            <person name="Antoine C.H."/>
            <person name="Arensburger P."/>
            <person name="Bidwell S.L."/>
            <person name="Crawford M."/>
            <person name="Camaro F."/>
            <person name="Devon K."/>
            <person name="Engels R."/>
            <person name="Hammond M."/>
            <person name="Howarth C."/>
            <person name="Koehrsen M."/>
            <person name="Lawson D."/>
            <person name="Montgomery P."/>
            <person name="Nene V."/>
            <person name="Nusbaum C."/>
            <person name="Puiu D."/>
            <person name="Romero-Severson J."/>
            <person name="Severson D.W."/>
            <person name="Shumway M."/>
            <person name="Sisk P."/>
            <person name="Stolte C."/>
            <person name="Zeng Q."/>
            <person name="Eisenstadt E."/>
            <person name="Fraser-Liggett C."/>
            <person name="Strausberg R."/>
            <person name="Galagan J."/>
            <person name="Birren B."/>
            <person name="Collins F.H."/>
        </authorList>
    </citation>
    <scope>NUCLEOTIDE SEQUENCE [LARGE SCALE GENOMIC DNA]</scope>
    <source>
        <strain evidence="13">JHB</strain>
    </source>
</reference>
<dbReference type="PROSITE" id="PS50097">
    <property type="entry name" value="BTB"/>
    <property type="match status" value="1"/>
</dbReference>
<comment type="subcellular location">
    <subcellularLocation>
        <location evidence="1">Nucleus</location>
    </subcellularLocation>
</comment>
<dbReference type="eggNOG" id="KOG1721">
    <property type="taxonomic scope" value="Eukaryota"/>
</dbReference>
<feature type="domain" description="BTB" evidence="11">
    <location>
        <begin position="32"/>
        <end position="97"/>
    </location>
</feature>
<evidence type="ECO:0000256" key="8">
    <source>
        <dbReference type="ARBA" id="ARBA00037382"/>
    </source>
</evidence>
<evidence type="ECO:0000256" key="1">
    <source>
        <dbReference type="ARBA" id="ARBA00004123"/>
    </source>
</evidence>
<dbReference type="EMBL" id="DS232447">
    <property type="protein sequence ID" value="EDS41871.1"/>
    <property type="molecule type" value="Genomic_DNA"/>
</dbReference>
<dbReference type="GO" id="GO:0006357">
    <property type="term" value="P:regulation of transcription by RNA polymerase II"/>
    <property type="evidence" value="ECO:0007669"/>
    <property type="project" value="TreeGrafter"/>
</dbReference>
<dbReference type="Proteomes" id="UP000002320">
    <property type="component" value="Unassembled WGS sequence"/>
</dbReference>
<dbReference type="InterPro" id="IPR013087">
    <property type="entry name" value="Znf_C2H2_type"/>
</dbReference>
<feature type="domain" description="C2H2-type" evidence="12">
    <location>
        <begin position="535"/>
        <end position="562"/>
    </location>
</feature>
<dbReference type="Pfam" id="PF00651">
    <property type="entry name" value="BTB"/>
    <property type="match status" value="1"/>
</dbReference>
<dbReference type="GO" id="GO:0007526">
    <property type="term" value="P:larval somatic muscle development"/>
    <property type="evidence" value="ECO:0007669"/>
    <property type="project" value="UniProtKB-ARBA"/>
</dbReference>
<evidence type="ECO:0000256" key="3">
    <source>
        <dbReference type="ARBA" id="ARBA00022782"/>
    </source>
</evidence>
<dbReference type="Gene3D" id="3.30.160.60">
    <property type="entry name" value="Classic Zinc Finger"/>
    <property type="match status" value="2"/>
</dbReference>
<dbReference type="HOGENOM" id="CLU_010740_8_0_1"/>
<feature type="compositionally biased region" description="Low complexity" evidence="10">
    <location>
        <begin position="121"/>
        <end position="144"/>
    </location>
</feature>
<dbReference type="PANTHER" id="PTHR23110:SF111">
    <property type="entry name" value="LONGITUDINALS LACKING PROTEIN, ISOFORMS F_I_K_T"/>
    <property type="match status" value="1"/>
</dbReference>
<dbReference type="SUPFAM" id="SSF57667">
    <property type="entry name" value="beta-beta-alpha zinc fingers"/>
    <property type="match status" value="1"/>
</dbReference>
<dbReference type="GO" id="GO:0007464">
    <property type="term" value="P:R3/R4 cell fate commitment"/>
    <property type="evidence" value="ECO:0007669"/>
    <property type="project" value="UniProtKB-ARBA"/>
</dbReference>
<feature type="region of interest" description="Disordered" evidence="10">
    <location>
        <begin position="316"/>
        <end position="378"/>
    </location>
</feature>
<dbReference type="FunFam" id="3.30.710.10:FF:000091">
    <property type="entry name" value="Lola, isoform F"/>
    <property type="match status" value="1"/>
</dbReference>
<dbReference type="PANTHER" id="PTHR23110">
    <property type="entry name" value="BTB DOMAIN TRANSCRIPTION FACTOR"/>
    <property type="match status" value="1"/>
</dbReference>
<keyword evidence="3" id="KW-0221">Differentiation</keyword>
<dbReference type="InParanoid" id="B0X7C1"/>
<dbReference type="EnsemblMetazoa" id="CPIJ015575-RA">
    <property type="protein sequence ID" value="CPIJ015575-PA"/>
    <property type="gene ID" value="CPIJ015575"/>
</dbReference>
<evidence type="ECO:0000256" key="9">
    <source>
        <dbReference type="PROSITE-ProRule" id="PRU00042"/>
    </source>
</evidence>
<keyword evidence="15" id="KW-1185">Reference proteome</keyword>
<dbReference type="GO" id="GO:0035167">
    <property type="term" value="P:larval lymph gland hemopoiesis"/>
    <property type="evidence" value="ECO:0007669"/>
    <property type="project" value="UniProtKB-ARBA"/>
</dbReference>
<dbReference type="OrthoDB" id="407106at2759"/>
<evidence type="ECO:0000259" key="12">
    <source>
        <dbReference type="PROSITE" id="PS50157"/>
    </source>
</evidence>
<feature type="domain" description="C2H2-type" evidence="12">
    <location>
        <begin position="564"/>
        <end position="592"/>
    </location>
</feature>
<keyword evidence="9" id="KW-0863">Zinc-finger</keyword>
<dbReference type="GO" id="GO:0008270">
    <property type="term" value="F:zinc ion binding"/>
    <property type="evidence" value="ECO:0007669"/>
    <property type="project" value="UniProtKB-KW"/>
</dbReference>
<keyword evidence="9" id="KW-0862">Zinc</keyword>
<dbReference type="SMART" id="SM00355">
    <property type="entry name" value="ZnF_C2H2"/>
    <property type="match status" value="4"/>
</dbReference>
<proteinExistence type="predicted"/>
<keyword evidence="5" id="KW-0805">Transcription regulation</keyword>
<dbReference type="GO" id="GO:0005634">
    <property type="term" value="C:nucleus"/>
    <property type="evidence" value="ECO:0007669"/>
    <property type="project" value="UniProtKB-SubCell"/>
</dbReference>
<feature type="compositionally biased region" description="Low complexity" evidence="10">
    <location>
        <begin position="319"/>
        <end position="329"/>
    </location>
</feature>
<comment type="function">
    <text evidence="8">Putative transcription factor required for axon growth and guidance in the central and peripheral nervous systems. Repels CNS axons away from the midline by promoting the expression of the midline repellent sli and its receptor robo.</text>
</comment>
<evidence type="ECO:0000256" key="5">
    <source>
        <dbReference type="ARBA" id="ARBA00023015"/>
    </source>
</evidence>
<dbReference type="KEGG" id="cqu:CpipJ_CPIJ015575"/>
<accession>B0X7C1</accession>
<feature type="compositionally biased region" description="Basic and acidic residues" evidence="10">
    <location>
        <begin position="340"/>
        <end position="349"/>
    </location>
</feature>
<feature type="domain" description="C2H2-type" evidence="12">
    <location>
        <begin position="627"/>
        <end position="650"/>
    </location>
</feature>
<feature type="compositionally biased region" description="Low complexity" evidence="10">
    <location>
        <begin position="210"/>
        <end position="220"/>
    </location>
</feature>
<dbReference type="InterPro" id="IPR036236">
    <property type="entry name" value="Znf_C2H2_sf"/>
</dbReference>
<dbReference type="OMA" id="RRHMRKE"/>
<dbReference type="VEuPathDB" id="VectorBase:CPIJ015575"/>
<evidence type="ECO:0000259" key="11">
    <source>
        <dbReference type="PROSITE" id="PS50097"/>
    </source>
</evidence>
<dbReference type="GO" id="GO:0048813">
    <property type="term" value="P:dendrite morphogenesis"/>
    <property type="evidence" value="ECO:0007669"/>
    <property type="project" value="UniProtKB-ARBA"/>
</dbReference>